<reference evidence="2 3" key="1">
    <citation type="submission" date="2013-11" db="EMBL/GenBank/DDBJ databases">
        <title>Whole genome shotgun sequence of Vibrio halioticoli NBRC 102217.</title>
        <authorList>
            <person name="Isaki S."/>
            <person name="Kimura A."/>
            <person name="Ohji S."/>
            <person name="Hosoyama A."/>
            <person name="Fujita N."/>
            <person name="Hashimoto M."/>
            <person name="Hosoyama Y."/>
            <person name="Yamazoe A."/>
        </authorList>
    </citation>
    <scope>NUCLEOTIDE SEQUENCE [LARGE SCALE GENOMIC DNA]</scope>
    <source>
        <strain evidence="2 3">NBRC 102217</strain>
    </source>
</reference>
<gene>
    <name evidence="2" type="ORF">VHA01S_060_00150</name>
</gene>
<keyword evidence="3" id="KW-1185">Reference proteome</keyword>
<sequence length="55" mass="6134">MFKYNNLTLFLQVKFKTDKGQEAYANSLLKRRKEGDLGGGIKKASGVKAGQRLES</sequence>
<dbReference type="RefSeq" id="WP_023405227.1">
    <property type="nucleotide sequence ID" value="NZ_BAUJ01000060.1"/>
</dbReference>
<accession>V5FMV4</accession>
<dbReference type="Proteomes" id="UP000017800">
    <property type="component" value="Unassembled WGS sequence"/>
</dbReference>
<dbReference type="EMBL" id="BAUJ01000060">
    <property type="protein sequence ID" value="GAD90921.1"/>
    <property type="molecule type" value="Genomic_DNA"/>
</dbReference>
<evidence type="ECO:0000313" key="3">
    <source>
        <dbReference type="Proteomes" id="UP000017800"/>
    </source>
</evidence>
<evidence type="ECO:0000256" key="1">
    <source>
        <dbReference type="SAM" id="MobiDB-lite"/>
    </source>
</evidence>
<organism evidence="2 3">
    <name type="scientific">Vibrio halioticoli NBRC 102217</name>
    <dbReference type="NCBI Taxonomy" id="1219072"/>
    <lineage>
        <taxon>Bacteria</taxon>
        <taxon>Pseudomonadati</taxon>
        <taxon>Pseudomonadota</taxon>
        <taxon>Gammaproteobacteria</taxon>
        <taxon>Vibrionales</taxon>
        <taxon>Vibrionaceae</taxon>
        <taxon>Vibrio</taxon>
    </lineage>
</organism>
<name>V5FMV4_9VIBR</name>
<protein>
    <submittedName>
        <fullName evidence="2">Uncharacterized protein</fullName>
    </submittedName>
</protein>
<dbReference type="AlphaFoldDB" id="V5FMV4"/>
<evidence type="ECO:0000313" key="2">
    <source>
        <dbReference type="EMBL" id="GAD90921.1"/>
    </source>
</evidence>
<proteinExistence type="predicted"/>
<feature type="region of interest" description="Disordered" evidence="1">
    <location>
        <begin position="35"/>
        <end position="55"/>
    </location>
</feature>
<comment type="caution">
    <text evidence="2">The sequence shown here is derived from an EMBL/GenBank/DDBJ whole genome shotgun (WGS) entry which is preliminary data.</text>
</comment>